<proteinExistence type="predicted"/>
<feature type="transmembrane region" description="Helical" evidence="1">
    <location>
        <begin position="20"/>
        <end position="45"/>
    </location>
</feature>
<reference evidence="2 3" key="1">
    <citation type="submission" date="2017-08" db="EMBL/GenBank/DDBJ databases">
        <title>Lysobacter sylvestris genome.</title>
        <authorList>
            <person name="Zhang D.-C."/>
            <person name="Albuquerque L."/>
            <person name="Franca L."/>
            <person name="Froufe H.J.C."/>
            <person name="Barroso C."/>
            <person name="Egas C."/>
            <person name="Da Costa M."/>
            <person name="Margesin R."/>
        </authorList>
    </citation>
    <scope>NUCLEOTIDE SEQUENCE [LARGE SCALE GENOMIC DNA]</scope>
    <source>
        <strain evidence="2 3">AM20-91</strain>
    </source>
</reference>
<gene>
    <name evidence="2" type="ORF">Lysil_1101</name>
</gene>
<evidence type="ECO:0008006" key="4">
    <source>
        <dbReference type="Google" id="ProtNLM"/>
    </source>
</evidence>
<organism evidence="2 3">
    <name type="scientific">Solilutibacter silvestris</name>
    <dbReference type="NCBI Taxonomy" id="1645665"/>
    <lineage>
        <taxon>Bacteria</taxon>
        <taxon>Pseudomonadati</taxon>
        <taxon>Pseudomonadota</taxon>
        <taxon>Gammaproteobacteria</taxon>
        <taxon>Lysobacterales</taxon>
        <taxon>Lysobacteraceae</taxon>
        <taxon>Solilutibacter</taxon>
    </lineage>
</organism>
<dbReference type="Proteomes" id="UP000236220">
    <property type="component" value="Unassembled WGS sequence"/>
</dbReference>
<dbReference type="RefSeq" id="WP_103074520.1">
    <property type="nucleotide sequence ID" value="NZ_NPZB01000001.1"/>
</dbReference>
<name>A0A2K1Q351_9GAMM</name>
<dbReference type="AlphaFoldDB" id="A0A2K1Q351"/>
<keyword evidence="1" id="KW-0812">Transmembrane</keyword>
<evidence type="ECO:0000313" key="3">
    <source>
        <dbReference type="Proteomes" id="UP000236220"/>
    </source>
</evidence>
<dbReference type="OrthoDB" id="6199137at2"/>
<protein>
    <recommendedName>
        <fullName evidence="4">DUF2474 domain-containing protein</fullName>
    </recommendedName>
</protein>
<sequence length="51" mass="5689">MVTTEKPPRSGDGAPWWRKLGWFVLLWVCGVLVTFAVASVFKFLILGAVTH</sequence>
<keyword evidence="3" id="KW-1185">Reference proteome</keyword>
<keyword evidence="1" id="KW-1133">Transmembrane helix</keyword>
<dbReference type="InterPro" id="IPR018895">
    <property type="entry name" value="DUF2474"/>
</dbReference>
<keyword evidence="1" id="KW-0472">Membrane</keyword>
<dbReference type="Pfam" id="PF10617">
    <property type="entry name" value="DUF2474"/>
    <property type="match status" value="1"/>
</dbReference>
<comment type="caution">
    <text evidence="2">The sequence shown here is derived from an EMBL/GenBank/DDBJ whole genome shotgun (WGS) entry which is preliminary data.</text>
</comment>
<accession>A0A2K1Q351</accession>
<evidence type="ECO:0000313" key="2">
    <source>
        <dbReference type="EMBL" id="PNS09472.1"/>
    </source>
</evidence>
<evidence type="ECO:0000256" key="1">
    <source>
        <dbReference type="SAM" id="Phobius"/>
    </source>
</evidence>
<dbReference type="EMBL" id="NPZB01000001">
    <property type="protein sequence ID" value="PNS09472.1"/>
    <property type="molecule type" value="Genomic_DNA"/>
</dbReference>